<protein>
    <submittedName>
        <fullName evidence="1">Uncharacterized protein</fullName>
    </submittedName>
</protein>
<evidence type="ECO:0000313" key="1">
    <source>
        <dbReference type="EMBL" id="QLK14103.1"/>
    </source>
</evidence>
<sequence>MNFSLNIINNNLIRKIFFYKNINVFKKIVSVIIHEKFVVFKKLFLLYLKNIEKNIFRINKNNYFLNNISNLNLNNLFNKINL</sequence>
<dbReference type="RefSeq" id="WP_180806727.1">
    <property type="nucleotide sequence ID" value="NZ_CP041245.1"/>
</dbReference>
<organism evidence="1 2">
    <name type="scientific">Carsonella ruddii</name>
    <dbReference type="NCBI Taxonomy" id="114186"/>
    <lineage>
        <taxon>Bacteria</taxon>
        <taxon>Pseudomonadati</taxon>
        <taxon>Pseudomonadota</taxon>
        <taxon>Gammaproteobacteria</taxon>
        <taxon>Oceanospirillales</taxon>
        <taxon>Halomonadaceae</taxon>
        <taxon>Zymobacter group</taxon>
        <taxon>Candidatus Carsonella</taxon>
    </lineage>
</organism>
<gene>
    <name evidence="1" type="ORF">FK493_00775</name>
</gene>
<dbReference type="AlphaFoldDB" id="A0AAE7KLZ3"/>
<dbReference type="EMBL" id="CP041245">
    <property type="protein sequence ID" value="QLK14103.1"/>
    <property type="molecule type" value="Genomic_DNA"/>
</dbReference>
<evidence type="ECO:0000313" key="2">
    <source>
        <dbReference type="Proteomes" id="UP000510930"/>
    </source>
</evidence>
<accession>A0AAE7KLZ3</accession>
<proteinExistence type="predicted"/>
<reference evidence="1 2" key="1">
    <citation type="submission" date="2019-06" db="EMBL/GenBank/DDBJ databases">
        <authorList>
            <person name="Petrone J.R."/>
            <person name="Munoz-Beristain A."/>
            <person name="Russell J.T."/>
            <person name="Rios-Glusberger P."/>
            <person name="Triplett E.W."/>
        </authorList>
    </citation>
    <scope>NUCLEOTIDE SEQUENCE [LARGE SCALE GENOMIC DNA]</scope>
    <source>
        <strain evidence="1">JRPAMB4</strain>
    </source>
</reference>
<name>A0AAE7KLZ3_CARRU</name>
<dbReference type="Proteomes" id="UP000510930">
    <property type="component" value="Chromosome"/>
</dbReference>